<dbReference type="PROSITE" id="PS52044">
    <property type="entry name" value="VLRF1"/>
    <property type="match status" value="1"/>
</dbReference>
<feature type="region of interest" description="Disordered" evidence="12">
    <location>
        <begin position="559"/>
        <end position="578"/>
    </location>
</feature>
<dbReference type="STRING" id="253628.A0A0D1ZZB4"/>
<dbReference type="Pfam" id="PF18826">
    <property type="entry name" value="bVLRF1"/>
    <property type="match status" value="1"/>
</dbReference>
<dbReference type="InterPro" id="IPR003604">
    <property type="entry name" value="Matrin/U1-like-C_Znf_C2H2"/>
</dbReference>
<comment type="subcellular location">
    <subcellularLocation>
        <location evidence="1">Cytoplasm</location>
    </subcellularLocation>
</comment>
<evidence type="ECO:0000256" key="11">
    <source>
        <dbReference type="PROSITE-ProRule" id="PRU01389"/>
    </source>
</evidence>
<comment type="domain">
    <text evidence="11">The VLRF1 domain mediates binding to the 60S ribosomal subunit.</text>
</comment>
<keyword evidence="7" id="KW-0863">Zinc-finger</keyword>
<feature type="compositionally biased region" description="Basic and acidic residues" evidence="12">
    <location>
        <begin position="560"/>
        <end position="578"/>
    </location>
</feature>
<keyword evidence="6 11" id="KW-0255">Endonuclease</keyword>
<evidence type="ECO:0000313" key="15">
    <source>
        <dbReference type="Proteomes" id="UP000053259"/>
    </source>
</evidence>
<dbReference type="InterPro" id="IPR041175">
    <property type="entry name" value="VLRF1/Vms1"/>
</dbReference>
<evidence type="ECO:0000256" key="6">
    <source>
        <dbReference type="ARBA" id="ARBA00022759"/>
    </source>
</evidence>
<keyword evidence="9" id="KW-0040">ANK repeat</keyword>
<evidence type="ECO:0000256" key="9">
    <source>
        <dbReference type="ARBA" id="ARBA00023043"/>
    </source>
</evidence>
<feature type="region of interest" description="Disordered" evidence="12">
    <location>
        <begin position="283"/>
        <end position="306"/>
    </location>
</feature>
<dbReference type="SMART" id="SM00451">
    <property type="entry name" value="ZnF_U1"/>
    <property type="match status" value="1"/>
</dbReference>
<feature type="active site" evidence="11">
    <location>
        <position position="296"/>
    </location>
</feature>
<dbReference type="GeneID" id="27316921"/>
<feature type="region of interest" description="Disordered" evidence="12">
    <location>
        <begin position="584"/>
        <end position="658"/>
    </location>
</feature>
<dbReference type="GO" id="GO:0004519">
    <property type="term" value="F:endonuclease activity"/>
    <property type="evidence" value="ECO:0007669"/>
    <property type="project" value="UniProtKB-KW"/>
</dbReference>
<evidence type="ECO:0000256" key="2">
    <source>
        <dbReference type="ARBA" id="ARBA00009262"/>
    </source>
</evidence>
<keyword evidence="10" id="KW-0175">Coiled coil</keyword>
<comment type="similarity">
    <text evidence="2 11">Belongs to the ANKZF1/VMS1 family.</text>
</comment>
<feature type="compositionally biased region" description="Basic and acidic residues" evidence="12">
    <location>
        <begin position="584"/>
        <end position="606"/>
    </location>
</feature>
<proteinExistence type="inferred from homology"/>
<dbReference type="GO" id="GO:0008270">
    <property type="term" value="F:zinc ion binding"/>
    <property type="evidence" value="ECO:0007669"/>
    <property type="project" value="UniProtKB-KW"/>
</dbReference>
<keyword evidence="4 11" id="KW-0540">Nuclease</keyword>
<dbReference type="FunCoup" id="A0A0D1ZZB4">
    <property type="interactions" value="179"/>
</dbReference>
<dbReference type="PANTHER" id="PTHR16036">
    <property type="entry name" value="ANKYRIN REPEAT AND ZINC FINGER DOMAIN-CONTAINING PROTEIN 1"/>
    <property type="match status" value="1"/>
</dbReference>
<sequence length="658" mass="73680">METKPPPPPNEILSRPLYIFDLPEELLYTLTLKNAAHVTIDTAKLQPQLPLQDDADLKTESGEPTQKSSATSCKLCNLQFHNVQEQRNHARSDLHNYNLKQQLRGQRTVGEDEFEKLVEELDESISGSNSESESEDDAAARDDTLTALLRKQMKISREIIGSESEKRATLSGSPLVWFQSEKLPSNINLGIYKAIFSKEEQEDPSSFVEAIKKRQIRHTEDKMKYSVGASNTENAPAKPPHYFLLMIGGGHCAAMVVSLAPKIIRQGQGKNERQADVLAHKTFHRYTTRRKQGGSQSASDAARGAAHSAGSSLRRYNEAALTSEVRQLLTTWKELIDSAELLFIRATGNTNRQTLFAEHEGRVLRHNDPRIRGFPFSTRRATQSELMRAFAELTRVKVSLVDESALALAQEKERLRQEEPKAAPSRSSKPQKLSEEEETDAFHTSQIQSLIRRSKAPALLNYLKSNNLNGDFTFFPESANYHAPTPLHLAASLSSPALVTALLLKAKTDPTRLNGDGKTAYEIAGDRATRDAFRSARHTLGDVALDWVAAKVPSALSPDELSRRAEQERKERAAVDAKEALRRKQELERLEREAEAADAAKREQKFGKGKTLAGMEKTGADKREEESRGMTPEMRMRLEREKRARAAEERMRRLQGGT</sequence>
<feature type="region of interest" description="Disordered" evidence="12">
    <location>
        <begin position="121"/>
        <end position="140"/>
    </location>
</feature>
<dbReference type="InterPro" id="IPR047139">
    <property type="entry name" value="ANKZ1/VMS1"/>
</dbReference>
<accession>A0A0D1ZZB4</accession>
<evidence type="ECO:0000313" key="14">
    <source>
        <dbReference type="EMBL" id="KIV99409.1"/>
    </source>
</evidence>
<evidence type="ECO:0000256" key="5">
    <source>
        <dbReference type="ARBA" id="ARBA00022737"/>
    </source>
</evidence>
<evidence type="ECO:0000256" key="8">
    <source>
        <dbReference type="ARBA" id="ARBA00022801"/>
    </source>
</evidence>
<dbReference type="VEuPathDB" id="FungiDB:PV09_08948"/>
<keyword evidence="7" id="KW-0479">Metal-binding</keyword>
<dbReference type="OrthoDB" id="429841at2759"/>
<dbReference type="GO" id="GO:0036503">
    <property type="term" value="P:ERAD pathway"/>
    <property type="evidence" value="ECO:0007669"/>
    <property type="project" value="TreeGrafter"/>
</dbReference>
<keyword evidence="7" id="KW-0862">Zinc</keyword>
<evidence type="ECO:0000256" key="4">
    <source>
        <dbReference type="ARBA" id="ARBA00022722"/>
    </source>
</evidence>
<gene>
    <name evidence="14" type="ORF">PV09_08948</name>
</gene>
<feature type="domain" description="VLRF1" evidence="13">
    <location>
        <begin position="238"/>
        <end position="396"/>
    </location>
</feature>
<dbReference type="InParanoid" id="A0A0D1ZZB4"/>
<organism evidence="14 15">
    <name type="scientific">Verruconis gallopava</name>
    <dbReference type="NCBI Taxonomy" id="253628"/>
    <lineage>
        <taxon>Eukaryota</taxon>
        <taxon>Fungi</taxon>
        <taxon>Dikarya</taxon>
        <taxon>Ascomycota</taxon>
        <taxon>Pezizomycotina</taxon>
        <taxon>Dothideomycetes</taxon>
        <taxon>Pleosporomycetidae</taxon>
        <taxon>Venturiales</taxon>
        <taxon>Sympoventuriaceae</taxon>
        <taxon>Verruconis</taxon>
    </lineage>
</organism>
<evidence type="ECO:0000256" key="1">
    <source>
        <dbReference type="ARBA" id="ARBA00004496"/>
    </source>
</evidence>
<dbReference type="HOGENOM" id="CLU_014293_1_1_1"/>
<dbReference type="PROSITE" id="PS00028">
    <property type="entry name" value="ZINC_FINGER_C2H2_1"/>
    <property type="match status" value="1"/>
</dbReference>
<dbReference type="GO" id="GO:0003676">
    <property type="term" value="F:nucleic acid binding"/>
    <property type="evidence" value="ECO:0007669"/>
    <property type="project" value="InterPro"/>
</dbReference>
<keyword evidence="3 11" id="KW-0963">Cytoplasm</keyword>
<keyword evidence="8 11" id="KW-0378">Hydrolase</keyword>
<dbReference type="Gene3D" id="1.25.40.20">
    <property type="entry name" value="Ankyrin repeat-containing domain"/>
    <property type="match status" value="1"/>
</dbReference>
<dbReference type="InterPro" id="IPR036770">
    <property type="entry name" value="Ankyrin_rpt-contain_sf"/>
</dbReference>
<feature type="region of interest" description="Disordered" evidence="12">
    <location>
        <begin position="413"/>
        <end position="448"/>
    </location>
</feature>
<dbReference type="AlphaFoldDB" id="A0A0D1ZZB4"/>
<evidence type="ECO:0000256" key="12">
    <source>
        <dbReference type="SAM" id="MobiDB-lite"/>
    </source>
</evidence>
<evidence type="ECO:0000256" key="7">
    <source>
        <dbReference type="ARBA" id="ARBA00022771"/>
    </source>
</evidence>
<evidence type="ECO:0000256" key="10">
    <source>
        <dbReference type="ARBA" id="ARBA00023054"/>
    </source>
</evidence>
<evidence type="ECO:0000259" key="13">
    <source>
        <dbReference type="PROSITE" id="PS52044"/>
    </source>
</evidence>
<evidence type="ECO:0000256" key="3">
    <source>
        <dbReference type="ARBA" id="ARBA00022490"/>
    </source>
</evidence>
<dbReference type="RefSeq" id="XP_016209279.1">
    <property type="nucleotide sequence ID" value="XM_016362930.1"/>
</dbReference>
<feature type="compositionally biased region" description="Low complexity" evidence="12">
    <location>
        <begin position="293"/>
        <end position="306"/>
    </location>
</feature>
<reference evidence="14 15" key="1">
    <citation type="submission" date="2015-01" db="EMBL/GenBank/DDBJ databases">
        <title>The Genome Sequence of Ochroconis gallopava CBS43764.</title>
        <authorList>
            <consortium name="The Broad Institute Genomics Platform"/>
            <person name="Cuomo C."/>
            <person name="de Hoog S."/>
            <person name="Gorbushina A."/>
            <person name="Stielow B."/>
            <person name="Teixiera M."/>
            <person name="Abouelleil A."/>
            <person name="Chapman S.B."/>
            <person name="Priest M."/>
            <person name="Young S.K."/>
            <person name="Wortman J."/>
            <person name="Nusbaum C."/>
            <person name="Birren B."/>
        </authorList>
    </citation>
    <scope>NUCLEOTIDE SEQUENCE [LARGE SCALE GENOMIC DNA]</scope>
    <source>
        <strain evidence="14 15">CBS 43764</strain>
    </source>
</reference>
<dbReference type="GO" id="GO:0016787">
    <property type="term" value="F:hydrolase activity"/>
    <property type="evidence" value="ECO:0007669"/>
    <property type="project" value="UniProtKB-KW"/>
</dbReference>
<feature type="compositionally biased region" description="Basic and acidic residues" evidence="12">
    <location>
        <begin position="618"/>
        <end position="652"/>
    </location>
</feature>
<dbReference type="SUPFAM" id="SSF48403">
    <property type="entry name" value="Ankyrin repeat"/>
    <property type="match status" value="1"/>
</dbReference>
<keyword evidence="15" id="KW-1185">Reference proteome</keyword>
<dbReference type="GO" id="GO:0005737">
    <property type="term" value="C:cytoplasm"/>
    <property type="evidence" value="ECO:0007669"/>
    <property type="project" value="UniProtKB-SubCell"/>
</dbReference>
<protein>
    <recommendedName>
        <fullName evidence="13">VLRF1 domain-containing protein</fullName>
    </recommendedName>
</protein>
<name>A0A0D1ZZB4_9PEZI</name>
<dbReference type="Proteomes" id="UP000053259">
    <property type="component" value="Unassembled WGS sequence"/>
</dbReference>
<feature type="compositionally biased region" description="Basic residues" evidence="12">
    <location>
        <begin position="283"/>
        <end position="292"/>
    </location>
</feature>
<keyword evidence="5" id="KW-0677">Repeat</keyword>
<dbReference type="InterPro" id="IPR013087">
    <property type="entry name" value="Znf_C2H2_type"/>
</dbReference>
<dbReference type="EMBL" id="KN847578">
    <property type="protein sequence ID" value="KIV99409.1"/>
    <property type="molecule type" value="Genomic_DNA"/>
</dbReference>
<dbReference type="PANTHER" id="PTHR16036:SF2">
    <property type="entry name" value="TRNA ENDONUCLEASE ANKZF1"/>
    <property type="match status" value="1"/>
</dbReference>